<dbReference type="OrthoDB" id="1121111at2"/>
<comment type="caution">
    <text evidence="7">The sequence shown here is derived from an EMBL/GenBank/DDBJ whole genome shotgun (WGS) entry which is preliminary data.</text>
</comment>
<evidence type="ECO:0000256" key="3">
    <source>
        <dbReference type="ARBA" id="ARBA00022833"/>
    </source>
</evidence>
<reference evidence="7 8" key="1">
    <citation type="submission" date="2019-01" db="EMBL/GenBank/DDBJ databases">
        <title>Agromyces.</title>
        <authorList>
            <person name="Li J."/>
        </authorList>
    </citation>
    <scope>NUCLEOTIDE SEQUENCE [LARGE SCALE GENOMIC DNA]</scope>
    <source>
        <strain evidence="7 8">DSM 23870</strain>
    </source>
</reference>
<dbReference type="Pfam" id="PF01258">
    <property type="entry name" value="zf-dskA_traR"/>
    <property type="match status" value="1"/>
</dbReference>
<evidence type="ECO:0000313" key="9">
    <source>
        <dbReference type="Proteomes" id="UP000581087"/>
    </source>
</evidence>
<evidence type="ECO:0000313" key="6">
    <source>
        <dbReference type="EMBL" id="NYD67155.1"/>
    </source>
</evidence>
<keyword evidence="8" id="KW-1185">Reference proteome</keyword>
<name>A0A4Q2M9B8_9MICO</name>
<dbReference type="EMBL" id="JACCBI010000001">
    <property type="protein sequence ID" value="NYD67155.1"/>
    <property type="molecule type" value="Genomic_DNA"/>
</dbReference>
<keyword evidence="1" id="KW-0479">Metal-binding</keyword>
<dbReference type="SUPFAM" id="SSF57716">
    <property type="entry name" value="Glucocorticoid receptor-like (DNA-binding domain)"/>
    <property type="match status" value="1"/>
</dbReference>
<dbReference type="InterPro" id="IPR020460">
    <property type="entry name" value="Znf_C4-type_bac"/>
</dbReference>
<dbReference type="PROSITE" id="PS51128">
    <property type="entry name" value="ZF_DKSA_2"/>
    <property type="match status" value="1"/>
</dbReference>
<organism evidence="7 8">
    <name type="scientific">Agromyces atrinae</name>
    <dbReference type="NCBI Taxonomy" id="592376"/>
    <lineage>
        <taxon>Bacteria</taxon>
        <taxon>Bacillati</taxon>
        <taxon>Actinomycetota</taxon>
        <taxon>Actinomycetes</taxon>
        <taxon>Micrococcales</taxon>
        <taxon>Microbacteriaceae</taxon>
        <taxon>Agromyces</taxon>
    </lineage>
</organism>
<evidence type="ECO:0000313" key="7">
    <source>
        <dbReference type="EMBL" id="RXZ87003.1"/>
    </source>
</evidence>
<feature type="domain" description="Zinc finger DksA/TraR C4-type" evidence="5">
    <location>
        <begin position="80"/>
        <end position="109"/>
    </location>
</feature>
<dbReference type="AlphaFoldDB" id="A0A4Q2M9B8"/>
<dbReference type="PANTHER" id="PTHR33823:SF2">
    <property type="entry name" value="RNA POLYMERASE-BINDING TRANSCRIPTION FACTOR DKSA"/>
    <property type="match status" value="1"/>
</dbReference>
<accession>A0A4Q2M9B8</accession>
<dbReference type="EMBL" id="SDPM01000003">
    <property type="protein sequence ID" value="RXZ87003.1"/>
    <property type="molecule type" value="Genomic_DNA"/>
</dbReference>
<keyword evidence="2" id="KW-0863">Zinc-finger</keyword>
<dbReference type="Gene3D" id="1.20.120.910">
    <property type="entry name" value="DksA, coiled-coil domain"/>
    <property type="match status" value="1"/>
</dbReference>
<gene>
    <name evidence="6" type="ORF">BJ972_001674</name>
    <name evidence="7" type="ORF">ESP50_08070</name>
</gene>
<feature type="zinc finger region" description="dksA C4-type" evidence="4">
    <location>
        <begin position="85"/>
        <end position="109"/>
    </location>
</feature>
<keyword evidence="3" id="KW-0862">Zinc</keyword>
<dbReference type="PANTHER" id="PTHR33823">
    <property type="entry name" value="RNA POLYMERASE-BINDING TRANSCRIPTION FACTOR DKSA-RELATED"/>
    <property type="match status" value="1"/>
</dbReference>
<evidence type="ECO:0000256" key="2">
    <source>
        <dbReference type="ARBA" id="ARBA00022771"/>
    </source>
</evidence>
<evidence type="ECO:0000313" key="8">
    <source>
        <dbReference type="Proteomes" id="UP000292686"/>
    </source>
</evidence>
<dbReference type="PRINTS" id="PR00618">
    <property type="entry name" value="DKSAZNFINGER"/>
</dbReference>
<evidence type="ECO:0000256" key="4">
    <source>
        <dbReference type="PROSITE-ProRule" id="PRU00510"/>
    </source>
</evidence>
<reference evidence="6 9" key="2">
    <citation type="submission" date="2020-07" db="EMBL/GenBank/DDBJ databases">
        <title>Sequencing the genomes of 1000 actinobacteria strains.</title>
        <authorList>
            <person name="Klenk H.-P."/>
        </authorList>
    </citation>
    <scope>NUCLEOTIDE SEQUENCE [LARGE SCALE GENOMIC DNA]</scope>
    <source>
        <strain evidence="6 9">DSM 23870</strain>
    </source>
</reference>
<protein>
    <submittedName>
        <fullName evidence="7">Molecular chaperone DnaK</fullName>
    </submittedName>
    <submittedName>
        <fullName evidence="6">RNA polymerase-binding transcription factor DksA</fullName>
    </submittedName>
</protein>
<dbReference type="RefSeq" id="WP_129173890.1">
    <property type="nucleotide sequence ID" value="NZ_JACCBI010000001.1"/>
</dbReference>
<dbReference type="Proteomes" id="UP000581087">
    <property type="component" value="Unassembled WGS sequence"/>
</dbReference>
<proteinExistence type="predicted"/>
<dbReference type="GO" id="GO:0008270">
    <property type="term" value="F:zinc ion binding"/>
    <property type="evidence" value="ECO:0007669"/>
    <property type="project" value="UniProtKB-KW"/>
</dbReference>
<dbReference type="Proteomes" id="UP000292686">
    <property type="component" value="Unassembled WGS sequence"/>
</dbReference>
<sequence>MTTHRERLDALVGEWRADLAAADDAVRVLRESRGDGGIDDEHDPEGSTLSLDWSRAVAIVEMVTANLADAEAALARLDDGTYGICRSCGRAIPEGRLEARPTSDLCVECSAGVAPRR</sequence>
<dbReference type="InterPro" id="IPR000962">
    <property type="entry name" value="Znf_DskA_TraR"/>
</dbReference>
<evidence type="ECO:0000256" key="1">
    <source>
        <dbReference type="ARBA" id="ARBA00022723"/>
    </source>
</evidence>
<evidence type="ECO:0000259" key="5">
    <source>
        <dbReference type="Pfam" id="PF01258"/>
    </source>
</evidence>